<sequence>MDTYENNRANEMTLQKLLRLFRDCGVNRLYVKLLSPNDNSKNQPYFGGDFSSLNIFPTGPISVVESASKKSLGEKRFIYKAPLSFRWIGPDGTIYPSPNAKLILYPQYPEVRFSGFLSNSSVDASQWMDPSRKGRVEGRILLMGVTEDGITLGYLIIPGAGVGDEVREAISAHSATGVFHELPLADDASDNKRLLLNRLREIHLSGWIPSQRLDSRGNILACNSFNCGGYTLEAKFGITPNGFSEPDYLGWELKQYSVKSFARVNSQVVTLMTPEPNEGFYKERGVADFIRMFGYKDVSGKADRLNFGGIHRFSAPASRTGLALNVHGFDHQSGKITDPNGGIVLETVHGEVAAKWAFPRLLDHWKRKHERAVYVPSIMRLEPNRSYHFGNKIKVGEQTDFCFLLSALCKGLVYYDPGIKMEGASTTKPEIKRRSQFRIRSESLGALYKHFMDVDLLDVPKG</sequence>
<dbReference type="EMBL" id="SNYM01000041">
    <property type="protein sequence ID" value="TDQ41319.1"/>
    <property type="molecule type" value="Genomic_DNA"/>
</dbReference>
<reference evidence="2 3" key="1">
    <citation type="submission" date="2019-03" db="EMBL/GenBank/DDBJ databases">
        <title>Genomic Encyclopedia of Type Strains, Phase IV (KMG-IV): sequencing the most valuable type-strain genomes for metagenomic binning, comparative biology and taxonomic classification.</title>
        <authorList>
            <person name="Goeker M."/>
        </authorList>
    </citation>
    <scope>NUCLEOTIDE SEQUENCE [LARGE SCALE GENOMIC DNA]</scope>
    <source>
        <strain evidence="2 3">DSM 103792</strain>
    </source>
</reference>
<comment type="caution">
    <text evidence="2">The sequence shown here is derived from an EMBL/GenBank/DDBJ whole genome shotgun (WGS) entry which is preliminary data.</text>
</comment>
<name>A0A4R6U933_9GAMM</name>
<keyword evidence="2" id="KW-0540">Nuclease</keyword>
<accession>A0A4R6U933</accession>
<protein>
    <submittedName>
        <fullName evidence="2">MvaI/BcnI restriction endonuclease family protein</fullName>
    </submittedName>
</protein>
<dbReference type="InterPro" id="IPR043004">
    <property type="entry name" value="MvaI_BcnI_cat"/>
</dbReference>
<evidence type="ECO:0000313" key="2">
    <source>
        <dbReference type="EMBL" id="TDQ41319.1"/>
    </source>
</evidence>
<dbReference type="AlphaFoldDB" id="A0A4R6U933"/>
<dbReference type="Gene3D" id="3.40.210.20">
    <property type="entry name" value="MvaI/BcnI restriction endonuclease, catalytic domain"/>
    <property type="match status" value="1"/>
</dbReference>
<keyword evidence="3" id="KW-1185">Reference proteome</keyword>
<keyword evidence="2" id="KW-0378">Hydrolase</keyword>
<evidence type="ECO:0000259" key="1">
    <source>
        <dbReference type="Pfam" id="PF15515"/>
    </source>
</evidence>
<dbReference type="RefSeq" id="WP_198325093.1">
    <property type="nucleotide sequence ID" value="NZ_CP037953.1"/>
</dbReference>
<feature type="domain" description="MvaI/BcnI restriction endonuclease" evidence="1">
    <location>
        <begin position="196"/>
        <end position="448"/>
    </location>
</feature>
<dbReference type="Proteomes" id="UP000295375">
    <property type="component" value="Unassembled WGS sequence"/>
</dbReference>
<proteinExistence type="predicted"/>
<dbReference type="InterPro" id="IPR029127">
    <property type="entry name" value="MvaI_BcnI"/>
</dbReference>
<dbReference type="GO" id="GO:0004519">
    <property type="term" value="F:endonuclease activity"/>
    <property type="evidence" value="ECO:0007669"/>
    <property type="project" value="UniProtKB-KW"/>
</dbReference>
<evidence type="ECO:0000313" key="3">
    <source>
        <dbReference type="Proteomes" id="UP000295375"/>
    </source>
</evidence>
<dbReference type="Pfam" id="PF15515">
    <property type="entry name" value="MvaI_BcnI"/>
    <property type="match status" value="1"/>
</dbReference>
<organism evidence="2 3">
    <name type="scientific">Permianibacter aggregans</name>
    <dbReference type="NCBI Taxonomy" id="1510150"/>
    <lineage>
        <taxon>Bacteria</taxon>
        <taxon>Pseudomonadati</taxon>
        <taxon>Pseudomonadota</taxon>
        <taxon>Gammaproteobacteria</taxon>
        <taxon>Pseudomonadales</taxon>
        <taxon>Pseudomonadaceae</taxon>
        <taxon>Permianibacter</taxon>
    </lineage>
</organism>
<gene>
    <name evidence="2" type="ORF">EV696_1411</name>
</gene>
<keyword evidence="2" id="KW-0255">Endonuclease</keyword>